<reference evidence="2 3" key="1">
    <citation type="submission" date="2018-02" db="EMBL/GenBank/DDBJ databases">
        <title>Genome sequences of Apibacter spp., gut symbionts of Asian honey bees.</title>
        <authorList>
            <person name="Kwong W.K."/>
            <person name="Steele M.I."/>
            <person name="Moran N.A."/>
        </authorList>
    </citation>
    <scope>NUCLEOTIDE SEQUENCE [LARGE SCALE GENOMIC DNA]</scope>
    <source>
        <strain evidence="3">wkB301</strain>
    </source>
</reference>
<keyword evidence="1" id="KW-0812">Transmembrane</keyword>
<feature type="transmembrane region" description="Helical" evidence="1">
    <location>
        <begin position="7"/>
        <end position="27"/>
    </location>
</feature>
<evidence type="ECO:0000313" key="2">
    <source>
        <dbReference type="EMBL" id="PQL95324.1"/>
    </source>
</evidence>
<dbReference type="AlphaFoldDB" id="A0A2S8AG13"/>
<feature type="transmembrane region" description="Helical" evidence="1">
    <location>
        <begin position="69"/>
        <end position="86"/>
    </location>
</feature>
<keyword evidence="1" id="KW-0472">Membrane</keyword>
<gene>
    <name evidence="2" type="ORF">C4S77_00565</name>
</gene>
<protein>
    <submittedName>
        <fullName evidence="2">Uncharacterized protein</fullName>
    </submittedName>
</protein>
<accession>A0A2S8AG13</accession>
<sequence length="95" mass="10576">MQQKMKVILSSAFIIFTYVQSFAYSILQINNNISIGDDGPPFPITPFGGDTGEPVDPPPKKIPGSPIDIIIPFLLISVLILTVYFIRRKNKLKNI</sequence>
<keyword evidence="3" id="KW-1185">Reference proteome</keyword>
<proteinExistence type="predicted"/>
<dbReference type="EMBL" id="PSZM01000001">
    <property type="protein sequence ID" value="PQL95324.1"/>
    <property type="molecule type" value="Genomic_DNA"/>
</dbReference>
<keyword evidence="1" id="KW-1133">Transmembrane helix</keyword>
<evidence type="ECO:0000256" key="1">
    <source>
        <dbReference type="SAM" id="Phobius"/>
    </source>
</evidence>
<evidence type="ECO:0000313" key="3">
    <source>
        <dbReference type="Proteomes" id="UP000238042"/>
    </source>
</evidence>
<comment type="caution">
    <text evidence="2">The sequence shown here is derived from an EMBL/GenBank/DDBJ whole genome shotgun (WGS) entry which is preliminary data.</text>
</comment>
<name>A0A2S8AG13_9FLAO</name>
<dbReference type="Proteomes" id="UP000238042">
    <property type="component" value="Unassembled WGS sequence"/>
</dbReference>
<organism evidence="2 3">
    <name type="scientific">Apibacter adventoris</name>
    <dbReference type="NCBI Taxonomy" id="1679466"/>
    <lineage>
        <taxon>Bacteria</taxon>
        <taxon>Pseudomonadati</taxon>
        <taxon>Bacteroidota</taxon>
        <taxon>Flavobacteriia</taxon>
        <taxon>Flavobacteriales</taxon>
        <taxon>Weeksellaceae</taxon>
        <taxon>Apibacter</taxon>
    </lineage>
</organism>